<protein>
    <submittedName>
        <fullName evidence="1">Uncharacterized protein</fullName>
    </submittedName>
</protein>
<dbReference type="EMBL" id="SMGI01000001">
    <property type="protein sequence ID" value="TCK69132.1"/>
    <property type="molecule type" value="Genomic_DNA"/>
</dbReference>
<reference evidence="1 2" key="1">
    <citation type="journal article" date="2015" name="Stand. Genomic Sci.">
        <title>Genomic Encyclopedia of Bacterial and Archaeal Type Strains, Phase III: the genomes of soil and plant-associated and newly described type strains.</title>
        <authorList>
            <person name="Whitman W.B."/>
            <person name="Woyke T."/>
            <person name="Klenk H.P."/>
            <person name="Zhou Y."/>
            <person name="Lilburn T.G."/>
            <person name="Beck B.J."/>
            <person name="De Vos P."/>
            <person name="Vandamme P."/>
            <person name="Eisen J.A."/>
            <person name="Garrity G."/>
            <person name="Hugenholtz P."/>
            <person name="Kyrpides N.C."/>
        </authorList>
    </citation>
    <scope>NUCLEOTIDE SEQUENCE [LARGE SCALE GENOMIC DNA]</scope>
    <source>
        <strain evidence="1 2">CECT 8445</strain>
    </source>
</reference>
<evidence type="ECO:0000313" key="2">
    <source>
        <dbReference type="Proteomes" id="UP000295714"/>
    </source>
</evidence>
<organism evidence="1 2">
    <name type="scientific">Winogradskyella wandonensis</name>
    <dbReference type="NCBI Taxonomy" id="1442586"/>
    <lineage>
        <taxon>Bacteria</taxon>
        <taxon>Pseudomonadati</taxon>
        <taxon>Bacteroidota</taxon>
        <taxon>Flavobacteriia</taxon>
        <taxon>Flavobacteriales</taxon>
        <taxon>Flavobacteriaceae</taxon>
        <taxon>Winogradskyella</taxon>
    </lineage>
</organism>
<sequence length="247" mass="28931">MRRRSINIYSLLFITLILLSYTNKLHAQFYITSRSLKKEQPRIAFDSLTYTSVNNETVSGFGFVNPIDAKSIVFVKEKPKENVVKGWKDIKVKSATIYTSKLKDLSFKMLDLDPNLDSIQKKRILSTNYAIDDTIQVFFLRNIKGAIANSLRTLYYENSKARIFKDISSNYYATSQIVYFQKKEKPVYESDTYFLNYNNHKAFKKSVKRFFKTCPKIVENAQNGDYFPRSGKAFRKIADDYERYCEN</sequence>
<keyword evidence="2" id="KW-1185">Reference proteome</keyword>
<proteinExistence type="predicted"/>
<accession>A0A4R1KVC2</accession>
<evidence type="ECO:0000313" key="1">
    <source>
        <dbReference type="EMBL" id="TCK69132.1"/>
    </source>
</evidence>
<dbReference type="RefSeq" id="WP_132703506.1">
    <property type="nucleotide sequence ID" value="NZ_SMGI01000001.1"/>
</dbReference>
<name>A0A4R1KVC2_9FLAO</name>
<dbReference type="AlphaFoldDB" id="A0A4R1KVC2"/>
<gene>
    <name evidence="1" type="ORF">DFQ05_0647</name>
</gene>
<dbReference type="Proteomes" id="UP000295714">
    <property type="component" value="Unassembled WGS sequence"/>
</dbReference>
<dbReference type="OrthoDB" id="1117699at2"/>
<comment type="caution">
    <text evidence="1">The sequence shown here is derived from an EMBL/GenBank/DDBJ whole genome shotgun (WGS) entry which is preliminary data.</text>
</comment>